<name>A0A8H7E4Y9_9EURO</name>
<evidence type="ECO:0000313" key="1">
    <source>
        <dbReference type="EMBL" id="KAF7509547.1"/>
    </source>
</evidence>
<dbReference type="AlphaFoldDB" id="A0A8H7E4Y9"/>
<dbReference type="Proteomes" id="UP000606974">
    <property type="component" value="Unassembled WGS sequence"/>
</dbReference>
<protein>
    <submittedName>
        <fullName evidence="1">Uncharacterized protein</fullName>
    </submittedName>
</protein>
<evidence type="ECO:0000313" key="2">
    <source>
        <dbReference type="Proteomes" id="UP000606974"/>
    </source>
</evidence>
<dbReference type="EMBL" id="JAACFV010000040">
    <property type="protein sequence ID" value="KAF7509547.1"/>
    <property type="molecule type" value="Genomic_DNA"/>
</dbReference>
<reference evidence="1" key="1">
    <citation type="submission" date="2020-02" db="EMBL/GenBank/DDBJ databases">
        <authorList>
            <person name="Palmer J.M."/>
        </authorList>
    </citation>
    <scope>NUCLEOTIDE SEQUENCE</scope>
    <source>
        <strain evidence="1">EPUS1.4</strain>
        <tissue evidence="1">Thallus</tissue>
    </source>
</reference>
<comment type="caution">
    <text evidence="1">The sequence shown here is derived from an EMBL/GenBank/DDBJ whole genome shotgun (WGS) entry which is preliminary data.</text>
</comment>
<gene>
    <name evidence="1" type="ORF">GJ744_007947</name>
</gene>
<keyword evidence="2" id="KW-1185">Reference proteome</keyword>
<proteinExistence type="predicted"/>
<organism evidence="1 2">
    <name type="scientific">Endocarpon pusillum</name>
    <dbReference type="NCBI Taxonomy" id="364733"/>
    <lineage>
        <taxon>Eukaryota</taxon>
        <taxon>Fungi</taxon>
        <taxon>Dikarya</taxon>
        <taxon>Ascomycota</taxon>
        <taxon>Pezizomycotina</taxon>
        <taxon>Eurotiomycetes</taxon>
        <taxon>Chaetothyriomycetidae</taxon>
        <taxon>Verrucariales</taxon>
        <taxon>Verrucariaceae</taxon>
        <taxon>Endocarpon</taxon>
    </lineage>
</organism>
<accession>A0A8H7E4Y9</accession>
<sequence>MDEKSVEVTRKLRIAGVQLRLQEAAFLIRRRALTGRAIGFVTLDLPAASYQGKDE</sequence>